<name>A0ABR8KK93_9NOSO</name>
<dbReference type="EMBL" id="JACJTU010000151">
    <property type="protein sequence ID" value="MBD2739956.1"/>
    <property type="molecule type" value="Genomic_DNA"/>
</dbReference>
<feature type="compositionally biased region" description="Basic residues" evidence="1">
    <location>
        <begin position="28"/>
        <end position="39"/>
    </location>
</feature>
<feature type="compositionally biased region" description="Polar residues" evidence="1">
    <location>
        <begin position="7"/>
        <end position="27"/>
    </location>
</feature>
<sequence>MSKSSHRQSPSNKTINSPVSGDDSSSQKTRRRPSGKRGQQRRDLILDTAANLLAEASVRG</sequence>
<organism evidence="2 3">
    <name type="scientific">Nostoc paludosum FACHB-159</name>
    <dbReference type="NCBI Taxonomy" id="2692908"/>
    <lineage>
        <taxon>Bacteria</taxon>
        <taxon>Bacillati</taxon>
        <taxon>Cyanobacteriota</taxon>
        <taxon>Cyanophyceae</taxon>
        <taxon>Nostocales</taxon>
        <taxon>Nostocaceae</taxon>
        <taxon>Nostoc</taxon>
    </lineage>
</organism>
<accession>A0ABR8KK93</accession>
<proteinExistence type="predicted"/>
<reference evidence="2 3" key="1">
    <citation type="journal article" date="2020" name="ISME J.">
        <title>Comparative genomics reveals insights into cyanobacterial evolution and habitat adaptation.</title>
        <authorList>
            <person name="Chen M.Y."/>
            <person name="Teng W.K."/>
            <person name="Zhao L."/>
            <person name="Hu C.X."/>
            <person name="Zhou Y.K."/>
            <person name="Han B.P."/>
            <person name="Song L.R."/>
            <person name="Shu W.S."/>
        </authorList>
    </citation>
    <scope>NUCLEOTIDE SEQUENCE [LARGE SCALE GENOMIC DNA]</scope>
    <source>
        <strain evidence="2 3">FACHB-159</strain>
    </source>
</reference>
<dbReference type="RefSeq" id="WP_190960422.1">
    <property type="nucleotide sequence ID" value="NZ_JACJTU010000151.1"/>
</dbReference>
<comment type="caution">
    <text evidence="2">The sequence shown here is derived from an EMBL/GenBank/DDBJ whole genome shotgun (WGS) entry which is preliminary data.</text>
</comment>
<dbReference type="Proteomes" id="UP000637383">
    <property type="component" value="Unassembled WGS sequence"/>
</dbReference>
<gene>
    <name evidence="2" type="ORF">H6H03_40100</name>
</gene>
<feature type="region of interest" description="Disordered" evidence="1">
    <location>
        <begin position="1"/>
        <end position="45"/>
    </location>
</feature>
<keyword evidence="3" id="KW-1185">Reference proteome</keyword>
<protein>
    <recommendedName>
        <fullName evidence="4">TetR family transcriptional regulator</fullName>
    </recommendedName>
</protein>
<evidence type="ECO:0000256" key="1">
    <source>
        <dbReference type="SAM" id="MobiDB-lite"/>
    </source>
</evidence>
<evidence type="ECO:0008006" key="4">
    <source>
        <dbReference type="Google" id="ProtNLM"/>
    </source>
</evidence>
<evidence type="ECO:0000313" key="3">
    <source>
        <dbReference type="Proteomes" id="UP000637383"/>
    </source>
</evidence>
<evidence type="ECO:0000313" key="2">
    <source>
        <dbReference type="EMBL" id="MBD2739956.1"/>
    </source>
</evidence>